<reference evidence="2 3" key="1">
    <citation type="submission" date="2023-01" db="EMBL/GenBank/DDBJ databases">
        <authorList>
            <person name="Whitehead M."/>
        </authorList>
    </citation>
    <scope>NUCLEOTIDE SEQUENCE [LARGE SCALE GENOMIC DNA]</scope>
</reference>
<sequence>MSEILLNKRKRNYESSQDDEEKEKCSLCNSMLSNIGIRNKHMQKTHGVDNRSSVRLVKCPLCEEDFKTLTNVREHISKEHNVSLIKETAAFNFLHGHSNHVVQASQITSVDQKELVSISTRFTALINATIGIASTARDAAKLKVVHTDFDHVYYDASSKPQ</sequence>
<dbReference type="Gene3D" id="3.30.160.60">
    <property type="entry name" value="Classic Zinc Finger"/>
    <property type="match status" value="1"/>
</dbReference>
<dbReference type="Proteomes" id="UP001160148">
    <property type="component" value="Unassembled WGS sequence"/>
</dbReference>
<feature type="domain" description="C2H2-type" evidence="1">
    <location>
        <begin position="59"/>
        <end position="80"/>
    </location>
</feature>
<dbReference type="AlphaFoldDB" id="A0AAV0WE50"/>
<dbReference type="SMART" id="SM00355">
    <property type="entry name" value="ZnF_C2H2"/>
    <property type="match status" value="2"/>
</dbReference>
<evidence type="ECO:0000313" key="2">
    <source>
        <dbReference type="EMBL" id="CAI6354067.1"/>
    </source>
</evidence>
<organism evidence="2 3">
    <name type="scientific">Macrosiphum euphorbiae</name>
    <name type="common">potato aphid</name>
    <dbReference type="NCBI Taxonomy" id="13131"/>
    <lineage>
        <taxon>Eukaryota</taxon>
        <taxon>Metazoa</taxon>
        <taxon>Ecdysozoa</taxon>
        <taxon>Arthropoda</taxon>
        <taxon>Hexapoda</taxon>
        <taxon>Insecta</taxon>
        <taxon>Pterygota</taxon>
        <taxon>Neoptera</taxon>
        <taxon>Paraneoptera</taxon>
        <taxon>Hemiptera</taxon>
        <taxon>Sternorrhyncha</taxon>
        <taxon>Aphidomorpha</taxon>
        <taxon>Aphidoidea</taxon>
        <taxon>Aphididae</taxon>
        <taxon>Macrosiphini</taxon>
        <taxon>Macrosiphum</taxon>
    </lineage>
</organism>
<name>A0AAV0WE50_9HEMI</name>
<dbReference type="PROSITE" id="PS00028">
    <property type="entry name" value="ZINC_FINGER_C2H2_1"/>
    <property type="match status" value="1"/>
</dbReference>
<accession>A0AAV0WE50</accession>
<keyword evidence="3" id="KW-1185">Reference proteome</keyword>
<comment type="caution">
    <text evidence="2">The sequence shown here is derived from an EMBL/GenBank/DDBJ whole genome shotgun (WGS) entry which is preliminary data.</text>
</comment>
<dbReference type="EMBL" id="CARXXK010000002">
    <property type="protein sequence ID" value="CAI6354067.1"/>
    <property type="molecule type" value="Genomic_DNA"/>
</dbReference>
<evidence type="ECO:0000313" key="3">
    <source>
        <dbReference type="Proteomes" id="UP001160148"/>
    </source>
</evidence>
<gene>
    <name evidence="2" type="ORF">MEUPH1_LOCUS10113</name>
</gene>
<proteinExistence type="predicted"/>
<dbReference type="InterPro" id="IPR013087">
    <property type="entry name" value="Znf_C2H2_type"/>
</dbReference>
<protein>
    <recommendedName>
        <fullName evidence="1">C2H2-type domain-containing protein</fullName>
    </recommendedName>
</protein>
<evidence type="ECO:0000259" key="1">
    <source>
        <dbReference type="PROSITE" id="PS00028"/>
    </source>
</evidence>